<dbReference type="AlphaFoldDB" id="A0A8J2HHW6"/>
<evidence type="ECO:0000259" key="2">
    <source>
        <dbReference type="Pfam" id="PF20209"/>
    </source>
</evidence>
<protein>
    <recommendedName>
        <fullName evidence="2">DUF6570 domain-containing protein</fullName>
    </recommendedName>
</protein>
<dbReference type="Proteomes" id="UP000786811">
    <property type="component" value="Unassembled WGS sequence"/>
</dbReference>
<dbReference type="OrthoDB" id="7699899at2759"/>
<sequence length="601" mass="69743">MEVTYSSENDPGVAEHVDAVINPETCPSTTTGHKKTQAIRQQEYRLRMKEKSGPKKQKEDRPAKKSAAERQRECRLRKKLRANQNINAESNSDVTEILPRQDAGPSNYLTSVTTAQVVPSSPDDGPVITHHEVVIETAPVSTIKRQNVQQHESVSDVYKKRKPNQTRNLNFDEICQLPSQPILTPRLLTNEMEILQPAENEFIENEDNINMSEESTSEPNSSLPYRSYQTHKSAHKLFKKKILENSFGHACNVCDRLWFLEDLKCGSADEEILLKRITNFTDVTQVMMCKTCRASILKGNIPFLATYNGFKYPQRPVDLPELDIIAERFISPRLPFMQIRRLRHFNGQFAITGQIINVPVSVDNMIKLLPRPLDGNEEDYCINVHIKKKLIHKTSYLHGLVKGIVIKKWLTYLIETPLYKHFQIKVDDAWFTSNERKVPKVIRFRNYDMGKELTEYKREMVTLHMPFRIEETDVLSDMKFLRIYDENEDLIMERRKEFESNLDIAKTMEICAQLCREETELNDVQANNDDQNRANVQEILDPYQQFLQDPNSAINDDLVSASMNKLGAIWKKKDNLMETPEFLELMRRTNEKQFELAQHII</sequence>
<feature type="domain" description="DUF6570" evidence="2">
    <location>
        <begin position="298"/>
        <end position="428"/>
    </location>
</feature>
<name>A0A8J2HHW6_COTCN</name>
<gene>
    <name evidence="3" type="ORF">HICCMSTLAB_LOCUS8071</name>
</gene>
<evidence type="ECO:0000313" key="4">
    <source>
        <dbReference type="Proteomes" id="UP000786811"/>
    </source>
</evidence>
<feature type="compositionally biased region" description="Basic and acidic residues" evidence="1">
    <location>
        <begin position="42"/>
        <end position="72"/>
    </location>
</feature>
<feature type="region of interest" description="Disordered" evidence="1">
    <location>
        <begin position="1"/>
        <end position="72"/>
    </location>
</feature>
<keyword evidence="4" id="KW-1185">Reference proteome</keyword>
<organism evidence="3 4">
    <name type="scientific">Cotesia congregata</name>
    <name type="common">Parasitoid wasp</name>
    <name type="synonym">Apanteles congregatus</name>
    <dbReference type="NCBI Taxonomy" id="51543"/>
    <lineage>
        <taxon>Eukaryota</taxon>
        <taxon>Metazoa</taxon>
        <taxon>Ecdysozoa</taxon>
        <taxon>Arthropoda</taxon>
        <taxon>Hexapoda</taxon>
        <taxon>Insecta</taxon>
        <taxon>Pterygota</taxon>
        <taxon>Neoptera</taxon>
        <taxon>Endopterygota</taxon>
        <taxon>Hymenoptera</taxon>
        <taxon>Apocrita</taxon>
        <taxon>Ichneumonoidea</taxon>
        <taxon>Braconidae</taxon>
        <taxon>Microgastrinae</taxon>
        <taxon>Cotesia</taxon>
    </lineage>
</organism>
<comment type="caution">
    <text evidence="3">The sequence shown here is derived from an EMBL/GenBank/DDBJ whole genome shotgun (WGS) entry which is preliminary data.</text>
</comment>
<accession>A0A8J2HHW6</accession>
<evidence type="ECO:0000256" key="1">
    <source>
        <dbReference type="SAM" id="MobiDB-lite"/>
    </source>
</evidence>
<dbReference type="EMBL" id="CAJNRD030001121">
    <property type="protein sequence ID" value="CAG5096161.1"/>
    <property type="molecule type" value="Genomic_DNA"/>
</dbReference>
<evidence type="ECO:0000313" key="3">
    <source>
        <dbReference type="EMBL" id="CAG5096161.1"/>
    </source>
</evidence>
<feature type="non-terminal residue" evidence="3">
    <location>
        <position position="601"/>
    </location>
</feature>
<dbReference type="Pfam" id="PF20209">
    <property type="entry name" value="DUF6570"/>
    <property type="match status" value="1"/>
</dbReference>
<reference evidence="3" key="1">
    <citation type="submission" date="2021-04" db="EMBL/GenBank/DDBJ databases">
        <authorList>
            <person name="Chebbi M.A.C M."/>
        </authorList>
    </citation>
    <scope>NUCLEOTIDE SEQUENCE</scope>
</reference>
<proteinExistence type="predicted"/>
<dbReference type="InterPro" id="IPR046700">
    <property type="entry name" value="DUF6570"/>
</dbReference>